<comment type="subcellular location">
    <subcellularLocation>
        <location evidence="4">Cell membrane</location>
        <topology evidence="4">Single-pass type I membrane protein</topology>
    </subcellularLocation>
    <subcellularLocation>
        <location evidence="3">Cytoplasmic vesicle</location>
        <location evidence="3">Secretory vesicle membrane</location>
        <topology evidence="3">Single-pass type I membrane protein</topology>
    </subcellularLocation>
    <subcellularLocation>
        <location evidence="2">Early endosome membrane</location>
        <topology evidence="2">Single-pass type I membrane protein</topology>
    </subcellularLocation>
    <subcellularLocation>
        <location evidence="1">Endoplasmic reticulum membrane</location>
        <topology evidence="1">Single-pass type I membrane protein</topology>
    </subcellularLocation>
    <subcellularLocation>
        <location evidence="7">Endosome</location>
        <location evidence="7">Multivesicular body membrane</location>
        <topology evidence="7">Single-pass type I membrane protein</topology>
    </subcellularLocation>
    <subcellularLocation>
        <location evidence="5">Golgi apparatus</location>
        <location evidence="5">trans-Golgi network membrane</location>
        <topology evidence="5">Single-pass type I membrane protein</topology>
    </subcellularLocation>
    <subcellularLocation>
        <location evidence="6">Recycling endosome membrane</location>
        <topology evidence="6">Single-pass type I membrane protein</topology>
    </subcellularLocation>
</comment>
<dbReference type="Pfam" id="PF25814">
    <property type="entry name" value="fn3_SORL1"/>
    <property type="match status" value="1"/>
</dbReference>
<dbReference type="FunFam" id="4.10.400.10:FF:000034">
    <property type="entry name" value="Low-density lipoprotein receptor-related protein 2"/>
    <property type="match status" value="2"/>
</dbReference>
<dbReference type="InterPro" id="IPR057841">
    <property type="entry name" value="FN3_SORL1"/>
</dbReference>
<dbReference type="GO" id="GO:0006897">
    <property type="term" value="P:endocytosis"/>
    <property type="evidence" value="ECO:0007669"/>
    <property type="project" value="UniProtKB-KW"/>
</dbReference>
<dbReference type="SMART" id="SM00135">
    <property type="entry name" value="LY"/>
    <property type="match status" value="6"/>
</dbReference>
<evidence type="ECO:0000256" key="19">
    <source>
        <dbReference type="ARBA" id="ARBA00023136"/>
    </source>
</evidence>
<evidence type="ECO:0000256" key="14">
    <source>
        <dbReference type="ARBA" id="ARBA00022729"/>
    </source>
</evidence>
<evidence type="ECO:0000256" key="23">
    <source>
        <dbReference type="ARBA" id="ARBA00023329"/>
    </source>
</evidence>
<evidence type="ECO:0000256" key="15">
    <source>
        <dbReference type="ARBA" id="ARBA00022737"/>
    </source>
</evidence>
<dbReference type="InterPro" id="IPR050310">
    <property type="entry name" value="VPS10-sortilin"/>
</dbReference>
<feature type="disulfide bond" evidence="26">
    <location>
        <begin position="1342"/>
        <end position="1360"/>
    </location>
</feature>
<dbReference type="CDD" id="cd00112">
    <property type="entry name" value="LDLa"/>
    <property type="match status" value="7"/>
</dbReference>
<dbReference type="InterPro" id="IPR000742">
    <property type="entry name" value="EGF"/>
</dbReference>
<dbReference type="PROSITE" id="PS50068">
    <property type="entry name" value="LDLRA_2"/>
    <property type="match status" value="9"/>
</dbReference>
<dbReference type="SMART" id="SM00192">
    <property type="entry name" value="LDLa"/>
    <property type="match status" value="9"/>
</dbReference>
<feature type="region of interest" description="Disordered" evidence="28">
    <location>
        <begin position="2163"/>
        <end position="2186"/>
    </location>
</feature>
<feature type="disulfide bond" evidence="26">
    <location>
        <begin position="1498"/>
        <end position="1513"/>
    </location>
</feature>
<dbReference type="FunFam" id="3.30.60.270:FF:000002">
    <property type="entry name" value="Sortilin-related receptor isoform A"/>
    <property type="match status" value="1"/>
</dbReference>
<dbReference type="SUPFAM" id="SSF49265">
    <property type="entry name" value="Fibronectin type III"/>
    <property type="match status" value="3"/>
</dbReference>
<evidence type="ECO:0000256" key="5">
    <source>
        <dbReference type="ARBA" id="ARBA00004393"/>
    </source>
</evidence>
<evidence type="ECO:0000256" key="20">
    <source>
        <dbReference type="ARBA" id="ARBA00023157"/>
    </source>
</evidence>
<dbReference type="GO" id="GO:0030658">
    <property type="term" value="C:transport vesicle membrane"/>
    <property type="evidence" value="ECO:0007669"/>
    <property type="project" value="UniProtKB-SubCell"/>
</dbReference>
<evidence type="ECO:0000256" key="2">
    <source>
        <dbReference type="ARBA" id="ARBA00004158"/>
    </source>
</evidence>
<dbReference type="Pfam" id="PF00041">
    <property type="entry name" value="fn3"/>
    <property type="match status" value="2"/>
</dbReference>
<dbReference type="Pfam" id="PF15901">
    <property type="entry name" value="Sortilin_C"/>
    <property type="match status" value="1"/>
</dbReference>
<keyword evidence="16" id="KW-0967">Endosome</keyword>
<dbReference type="SUPFAM" id="SSF57424">
    <property type="entry name" value="LDL receptor-like module"/>
    <property type="match status" value="9"/>
</dbReference>
<evidence type="ECO:0000256" key="27">
    <source>
        <dbReference type="PROSITE-ProRule" id="PRU00461"/>
    </source>
</evidence>
<evidence type="ECO:0000256" key="22">
    <source>
        <dbReference type="ARBA" id="ARBA00023180"/>
    </source>
</evidence>
<feature type="disulfide bond" evidence="26">
    <location>
        <begin position="1298"/>
        <end position="1313"/>
    </location>
</feature>
<evidence type="ECO:0000256" key="12">
    <source>
        <dbReference type="ARBA" id="ARBA00022536"/>
    </source>
</evidence>
<evidence type="ECO:0000256" key="28">
    <source>
        <dbReference type="SAM" id="MobiDB-lite"/>
    </source>
</evidence>
<evidence type="ECO:0000313" key="33">
    <source>
        <dbReference type="Proteomes" id="UP000318571"/>
    </source>
</evidence>
<feature type="domain" description="Fibronectin type-III" evidence="31">
    <location>
        <begin position="1711"/>
        <end position="1801"/>
    </location>
</feature>
<dbReference type="Gene3D" id="2.10.70.80">
    <property type="match status" value="1"/>
</dbReference>
<feature type="domain" description="Fibronectin type-III" evidence="31">
    <location>
        <begin position="1519"/>
        <end position="1614"/>
    </location>
</feature>
<dbReference type="Gene3D" id="2.120.10.30">
    <property type="entry name" value="TolB, C-terminal domain"/>
    <property type="match status" value="2"/>
</dbReference>
<keyword evidence="15" id="KW-0677">Repeat</keyword>
<dbReference type="InterPro" id="IPR015943">
    <property type="entry name" value="WD40/YVTN_repeat-like_dom_sf"/>
</dbReference>
<evidence type="ECO:0000256" key="13">
    <source>
        <dbReference type="ARBA" id="ARBA00022583"/>
    </source>
</evidence>
<keyword evidence="14 30" id="KW-0732">Signal</keyword>
<evidence type="ECO:0000256" key="29">
    <source>
        <dbReference type="SAM" id="Phobius"/>
    </source>
</evidence>
<keyword evidence="10" id="KW-0813">Transport</keyword>
<comment type="caution">
    <text evidence="32">The sequence shown here is derived from an EMBL/GenBank/DDBJ whole genome shotgun (WGS) entry which is preliminary data.</text>
</comment>
<dbReference type="InterPro" id="IPR011042">
    <property type="entry name" value="6-blade_b-propeller_TolB-like"/>
</dbReference>
<feature type="disulfide bond" evidence="26">
    <location>
        <begin position="1120"/>
        <end position="1132"/>
    </location>
</feature>
<dbReference type="GO" id="GO:0031901">
    <property type="term" value="C:early endosome membrane"/>
    <property type="evidence" value="ECO:0007669"/>
    <property type="project" value="UniProtKB-SubCell"/>
</dbReference>
<organism evidence="32 33">
    <name type="scientific">Tigriopus californicus</name>
    <name type="common">Marine copepod</name>
    <dbReference type="NCBI Taxonomy" id="6832"/>
    <lineage>
        <taxon>Eukaryota</taxon>
        <taxon>Metazoa</taxon>
        <taxon>Ecdysozoa</taxon>
        <taxon>Arthropoda</taxon>
        <taxon>Crustacea</taxon>
        <taxon>Multicrustacea</taxon>
        <taxon>Hexanauplia</taxon>
        <taxon>Copepoda</taxon>
        <taxon>Harpacticoida</taxon>
        <taxon>Harpacticidae</taxon>
        <taxon>Tigriopus</taxon>
    </lineage>
</organism>
<evidence type="ECO:0000256" key="24">
    <source>
        <dbReference type="ARBA" id="ARBA00029896"/>
    </source>
</evidence>
<dbReference type="SMART" id="SM00602">
    <property type="entry name" value="VPS10"/>
    <property type="match status" value="1"/>
</dbReference>
<feature type="domain" description="Fibronectin type-III" evidence="31">
    <location>
        <begin position="1806"/>
        <end position="1900"/>
    </location>
</feature>
<dbReference type="Pfam" id="PF15902">
    <property type="entry name" value="Sortilin-Vps10"/>
    <property type="match status" value="1"/>
</dbReference>
<dbReference type="InterPro" id="IPR031777">
    <property type="entry name" value="Sortilin_C"/>
</dbReference>
<feature type="disulfide bond" evidence="26">
    <location>
        <begin position="1159"/>
        <end position="1171"/>
    </location>
</feature>
<evidence type="ECO:0000256" key="21">
    <source>
        <dbReference type="ARBA" id="ARBA00023170"/>
    </source>
</evidence>
<dbReference type="PROSITE" id="PS51120">
    <property type="entry name" value="LDLRB"/>
    <property type="match status" value="2"/>
</dbReference>
<evidence type="ECO:0000256" key="8">
    <source>
        <dbReference type="ARBA" id="ARBA00007041"/>
    </source>
</evidence>
<dbReference type="PANTHER" id="PTHR12106:SF27">
    <property type="entry name" value="SORTILIN-RELATED RECEPTOR"/>
    <property type="match status" value="1"/>
</dbReference>
<keyword evidence="23" id="KW-0968">Cytoplasmic vesicle</keyword>
<keyword evidence="20 26" id="KW-1015">Disulfide bond</keyword>
<dbReference type="PRINTS" id="PR00261">
    <property type="entry name" value="LDLRECEPTOR"/>
</dbReference>
<feature type="disulfide bond" evidence="26">
    <location>
        <begin position="1178"/>
        <end position="1193"/>
    </location>
</feature>
<feature type="disulfide bond" evidence="26">
    <location>
        <begin position="1486"/>
        <end position="1504"/>
    </location>
</feature>
<dbReference type="Gene3D" id="2.60.40.10">
    <property type="entry name" value="Immunoglobulins"/>
    <property type="match status" value="6"/>
</dbReference>
<dbReference type="InterPro" id="IPR036055">
    <property type="entry name" value="LDL_receptor-like_sf"/>
</dbReference>
<feature type="domain" description="Fibronectin type-III" evidence="31">
    <location>
        <begin position="2002"/>
        <end position="2101"/>
    </location>
</feature>
<evidence type="ECO:0000256" key="9">
    <source>
        <dbReference type="ARBA" id="ARBA00013467"/>
    </source>
</evidence>
<keyword evidence="19 29" id="KW-0472">Membrane</keyword>
<feature type="repeat" description="LDL-receptor class B" evidence="27">
    <location>
        <begin position="880"/>
        <end position="925"/>
    </location>
</feature>
<evidence type="ECO:0000256" key="26">
    <source>
        <dbReference type="PROSITE-ProRule" id="PRU00124"/>
    </source>
</evidence>
<evidence type="ECO:0000256" key="17">
    <source>
        <dbReference type="ARBA" id="ARBA00022824"/>
    </source>
</evidence>
<dbReference type="PANTHER" id="PTHR12106">
    <property type="entry name" value="SORTILIN RELATED"/>
    <property type="match status" value="1"/>
</dbReference>
<evidence type="ECO:0000256" key="11">
    <source>
        <dbReference type="ARBA" id="ARBA00022475"/>
    </source>
</evidence>
<feature type="disulfide bond" evidence="26">
    <location>
        <begin position="1217"/>
        <end position="1232"/>
    </location>
</feature>
<keyword evidence="29" id="KW-1133">Transmembrane helix</keyword>
<feature type="disulfide bond" evidence="26">
    <location>
        <begin position="1127"/>
        <end position="1145"/>
    </location>
</feature>
<feature type="disulfide bond" evidence="26">
    <location>
        <begin position="1166"/>
        <end position="1184"/>
    </location>
</feature>
<dbReference type="Pfam" id="PF00057">
    <property type="entry name" value="Ldl_recept_a"/>
    <property type="match status" value="9"/>
</dbReference>
<evidence type="ECO:0000256" key="16">
    <source>
        <dbReference type="ARBA" id="ARBA00022753"/>
    </source>
</evidence>
<comment type="caution">
    <text evidence="26">Lacks conserved residue(s) required for the propagation of feature annotation.</text>
</comment>
<evidence type="ECO:0000256" key="1">
    <source>
        <dbReference type="ARBA" id="ARBA00004115"/>
    </source>
</evidence>
<evidence type="ECO:0000256" key="18">
    <source>
        <dbReference type="ARBA" id="ARBA00023034"/>
    </source>
</evidence>
<dbReference type="InterPro" id="IPR036116">
    <property type="entry name" value="FN3_sf"/>
</dbReference>
<dbReference type="InterPro" id="IPR002172">
    <property type="entry name" value="LDrepeatLR_classA_rpt"/>
</dbReference>
<dbReference type="InterPro" id="IPR003961">
    <property type="entry name" value="FN3_dom"/>
</dbReference>
<gene>
    <name evidence="32" type="ORF">TCAL_09210</name>
</gene>
<dbReference type="EMBL" id="VCGU01000004">
    <property type="protein sequence ID" value="TRY76952.1"/>
    <property type="molecule type" value="Genomic_DNA"/>
</dbReference>
<keyword evidence="11" id="KW-1003">Cell membrane</keyword>
<dbReference type="SMART" id="SM00181">
    <property type="entry name" value="EGF"/>
    <property type="match status" value="3"/>
</dbReference>
<feature type="disulfide bond" evidence="26">
    <location>
        <begin position="1335"/>
        <end position="1347"/>
    </location>
</feature>
<dbReference type="STRING" id="6832.A0A553PGZ2"/>
<accession>A0A553PGZ2</accession>
<evidence type="ECO:0000256" key="3">
    <source>
        <dbReference type="ARBA" id="ARBA00004212"/>
    </source>
</evidence>
<keyword evidence="29" id="KW-0812">Transmembrane</keyword>
<feature type="disulfide bond" evidence="26">
    <location>
        <begin position="1455"/>
        <end position="1470"/>
    </location>
</feature>
<feature type="repeat" description="LDL-receptor class B" evidence="27">
    <location>
        <begin position="926"/>
        <end position="969"/>
    </location>
</feature>
<keyword evidence="21" id="KW-0675">Receptor</keyword>
<feature type="transmembrane region" description="Helical" evidence="29">
    <location>
        <begin position="2112"/>
        <end position="2134"/>
    </location>
</feature>
<feature type="signal peptide" evidence="30">
    <location>
        <begin position="1"/>
        <end position="23"/>
    </location>
</feature>
<dbReference type="InterPro" id="IPR006581">
    <property type="entry name" value="VPS10"/>
</dbReference>
<evidence type="ECO:0000256" key="4">
    <source>
        <dbReference type="ARBA" id="ARBA00004251"/>
    </source>
</evidence>
<dbReference type="SMART" id="SM00060">
    <property type="entry name" value="FN3"/>
    <property type="match status" value="6"/>
</dbReference>
<feature type="disulfide bond" evidence="26">
    <location>
        <begin position="1139"/>
        <end position="1154"/>
    </location>
</feature>
<feature type="chain" id="PRO_5021796982" description="Sortilin-related receptor" evidence="30">
    <location>
        <begin position="24"/>
        <end position="2186"/>
    </location>
</feature>
<dbReference type="GO" id="GO:0005789">
    <property type="term" value="C:endoplasmic reticulum membrane"/>
    <property type="evidence" value="ECO:0007669"/>
    <property type="project" value="UniProtKB-SubCell"/>
</dbReference>
<dbReference type="SUPFAM" id="SSF63825">
    <property type="entry name" value="YWTD domain"/>
    <property type="match status" value="2"/>
</dbReference>
<keyword evidence="33" id="KW-1185">Reference proteome</keyword>
<feature type="domain" description="Fibronectin type-III" evidence="31">
    <location>
        <begin position="1615"/>
        <end position="1706"/>
    </location>
</feature>
<evidence type="ECO:0000256" key="6">
    <source>
        <dbReference type="ARBA" id="ARBA00004480"/>
    </source>
</evidence>
<dbReference type="Pfam" id="PF00058">
    <property type="entry name" value="Ldl_recept_b"/>
    <property type="match status" value="1"/>
</dbReference>
<dbReference type="GO" id="GO:0055038">
    <property type="term" value="C:recycling endosome membrane"/>
    <property type="evidence" value="ECO:0007669"/>
    <property type="project" value="UniProtKB-SubCell"/>
</dbReference>
<feature type="disulfide bond" evidence="26">
    <location>
        <begin position="1286"/>
        <end position="1304"/>
    </location>
</feature>
<dbReference type="PROSITE" id="PS01209">
    <property type="entry name" value="LDLRA_1"/>
    <property type="match status" value="6"/>
</dbReference>
<dbReference type="Gene3D" id="2.130.10.10">
    <property type="entry name" value="YVTN repeat-like/Quinoprotein amine dehydrogenase"/>
    <property type="match status" value="1"/>
</dbReference>
<dbReference type="OMA" id="LCPDGME"/>
<sequence length="2186" mass="246685">MKTAMSRLVWILAMVSCVWTVRGLRPLWPESSQSVRLLKHEGHDPSEHHIRSKRNATGVEEPLSDLVRVSDLSSAFHLNNSHLHLMVHWAGQGSNIMFCLARDQEMKPGATSKVFYSTDYGTSFQDISSKFQLKDGELATVSKFYHHPMSNCHYVFTDTVHKYLFTSTDCGTTFFGHKLEITPELVEFDKSQDKVFLVHDLIDEQKKLYVTRNFGETFSRVQDYVKGFFFQYDGDNTILYVQRLEPPGNRTTVLASNNYFERQIDTSIIYVGASEFELREKLMLITRPNPQNASQLDLLISSHGEKFVPVKLGNTLPTLDYHIIDVTEDGVVMLCVNHGHSLSNLYTSVKITPHEVDFALSLERVMFYNPRVTWHDSWLSDTAGGEAFADVYKVAGLRGIYIASQIAESSMKHDQIQPDDLTTVITFNLGGVWSKIIGPETDEEGFKFPNCNHSCSLHIAQELSKRFPSTRSIPVMSSASAVGIVLATGNMGMSLSHRSNMFLSADAGLSWHQVLKGSYYFNIGDHGGIIVAVKYFKTEGWTNELLYSTNEGLEWKKVVFYPEPLRIFGLLTEPGQNTTIFTMFGTAKNPEGHGINWIIIKVDLRSVFEHECTQDDYKRWSPADNSVGKHRNCILGRKEVYERRMINSNCYNGLDYERRVTVETCGCDQSDYLCDFGFKKDNEWTSDCIKDANFHPFDPYAIPFSCKPGSFYNRTRGYIKIRGNTCVDGRASRFEPLEVACPIAEEPEFLLVSERKAIMRVNLRNLTEVERLPLLNVNNVITLEFDMEDNCVIYGDIEVDKIFMQCLNGSEPRVLVETNLESVEGMAYDWITKTLYFADGPKHSIELVRVDLQNEGRMRKTILKGKMSRPRGLAIHPLEGYLFYSDWNEKQPHIGRTNMDGSDQKMLFSRPLVQWPNGLAIDYIANRIYWVDANKDFIASCDLDGRSFKKVLSGPTLVHPFSISVFKDLMFWNDWNRKALYYADKNTDGRSFKKVLSGPTLVHPFSISVFKDLMFWNDWNRKALYYADKNTGNGTTVVLKDMEGVMDLKIFSSIHRAGSNECSKKPCSHLCVAMPAPKHYQCLCPDGMKAEEDGDKKVCKCPDGSLPLDDGTCKSNNGQCSENQFMCASQVCIPILWSCDGDDDCGDNSDEADCVQVQCKEYQFQCDNRKCIPDYWKCDFDDDCGDGSDERECEEATCSKDQFKCSNGECISRKWRCDLERDCQDGSDEVNCTTMAPKCKPDEFRCPDTKQCLPNSWKCDGENDCASGADEEDCSTPTCKEHQFRCGNGDCIFQTWKCDNQTDCSDGSDEVECNYNKTTTDAPNLPQPIFPNGDCNEWMFKCHNDQCIPFWWKCDGTPDCTDATDELECNIPGKSPTSDPHGMPTTPAPSGCSSNNKFECKNGECIWQAWVCDKDLDCSDGEDEDPSICQGRPTCTHDQFHCELSGECLDSSKICDGRTDCTDGSDETACTDPPAFPTCGENQIRCDEGLCLPNSKICDGHRDCQDLTDEMFCNLEEVKILGLEADSEKITNTSILIHWSIPDISHKDTWEFSPAYTVMGTDHWIFMDWAKSADFTYEFKNLYPATTYNFTVNIRDGAHLYNFTNFAEVTTAPYKPTPPVITQLEQVDLRIRVSWTPPRNPNGRLERYIIRVSPNNREYEQVANQTSITIDGMFEPKRKYSFTVTAVNYDYYGEPSSPMEIVFNNNMVEERVEDLRILNVGANSVAVSWRSIPSIDQFKLNYKNKNPLASYEDLAVSGNDVQNVTILNLSPNDTYSLSVAAVRGNVTGFPSRIEFTTSGQSLPQPIITDVKVTVVSATSIKLTWKLPDDEKRREGWTYGIYYGLTLQTILQEGSRVTTKETSITISKLRACEAYSFIVAIVGPDGFGPASKEKTLSTKYAAGAPPKKLRVLVEDKNGEVSLHIYWSASCDRMELSIGYELSIKDLTSDVTTRQQFAKSSNTTFHHEIQNVHRSTQYEIQVQTNVPDSVPTQPIVVNTPSLPAPVGVTHHYTEGDASKQMIYWSRPNKIPSYIKEDYSYRLYVSRMSNFSEPIEFNASRPPFEVPVEDLSPGSIYFVGVAMVDKDGYTSKLSSPVPFEVPVPLEDIVIAKSSAMGFVIPLLLGIVVMGAGLAYYVHRNRRMTRNFQAFASRYSPASGAAILNQSSLDDDDDSPIIRGFSDDEPLVVT</sequence>
<evidence type="ECO:0000256" key="25">
    <source>
        <dbReference type="ARBA" id="ARBA00032450"/>
    </source>
</evidence>
<proteinExistence type="inferred from homology"/>
<dbReference type="Gene3D" id="3.30.60.270">
    <property type="match status" value="1"/>
</dbReference>
<protein>
    <recommendedName>
        <fullName evidence="9">Sortilin-related receptor</fullName>
    </recommendedName>
    <alternativeName>
        <fullName evidence="24">Low-density lipoprotein receptor relative with 11 ligand-binding repeats</fullName>
    </alternativeName>
    <alternativeName>
        <fullName evidence="25">Sorting protein-related receptor containing LDLR class A repeats</fullName>
    </alternativeName>
</protein>
<feature type="disulfide bond" evidence="26">
    <location>
        <begin position="1279"/>
        <end position="1291"/>
    </location>
</feature>
<feature type="disulfide bond" evidence="26">
    <location>
        <begin position="1479"/>
        <end position="1491"/>
    </location>
</feature>
<feature type="disulfide bond" evidence="26">
    <location>
        <begin position="1259"/>
        <end position="1274"/>
    </location>
</feature>
<keyword evidence="13" id="KW-0254">Endocytosis</keyword>
<feature type="disulfide bond" evidence="26">
    <location>
        <begin position="1354"/>
        <end position="1369"/>
    </location>
</feature>
<evidence type="ECO:0000256" key="7">
    <source>
        <dbReference type="ARBA" id="ARBA00004545"/>
    </source>
</evidence>
<dbReference type="PROSITE" id="PS50853">
    <property type="entry name" value="FN3"/>
    <property type="match status" value="6"/>
</dbReference>
<keyword evidence="12" id="KW-0245">EGF-like domain</keyword>
<dbReference type="GO" id="GO:0006892">
    <property type="term" value="P:post-Golgi vesicle-mediated transport"/>
    <property type="evidence" value="ECO:0007669"/>
    <property type="project" value="TreeGrafter"/>
</dbReference>
<keyword evidence="18" id="KW-0333">Golgi apparatus</keyword>
<dbReference type="GO" id="GO:0005794">
    <property type="term" value="C:Golgi apparatus"/>
    <property type="evidence" value="ECO:0007669"/>
    <property type="project" value="UniProtKB-SubCell"/>
</dbReference>
<evidence type="ECO:0000313" key="32">
    <source>
        <dbReference type="EMBL" id="TRY76952.1"/>
    </source>
</evidence>
<feature type="disulfide bond" evidence="26">
    <location>
        <begin position="1198"/>
        <end position="1210"/>
    </location>
</feature>
<reference evidence="32 33" key="1">
    <citation type="journal article" date="2018" name="Nat. Ecol. Evol.">
        <title>Genomic signatures of mitonuclear coevolution across populations of Tigriopus californicus.</title>
        <authorList>
            <person name="Barreto F.S."/>
            <person name="Watson E.T."/>
            <person name="Lima T.G."/>
            <person name="Willett C.S."/>
            <person name="Edmands S."/>
            <person name="Li W."/>
            <person name="Burton R.S."/>
        </authorList>
    </citation>
    <scope>NUCLEOTIDE SEQUENCE [LARGE SCALE GENOMIC DNA]</scope>
    <source>
        <strain evidence="32 33">San Diego</strain>
    </source>
</reference>
<dbReference type="InterPro" id="IPR031778">
    <property type="entry name" value="Sortilin_N"/>
</dbReference>
<keyword evidence="22" id="KW-0325">Glycoprotein</keyword>
<dbReference type="InterPro" id="IPR000033">
    <property type="entry name" value="LDLR_classB_rpt"/>
</dbReference>
<dbReference type="Proteomes" id="UP000318571">
    <property type="component" value="Chromosome 5"/>
</dbReference>
<keyword evidence="17" id="KW-0256">Endoplasmic reticulum</keyword>
<dbReference type="CDD" id="cd00063">
    <property type="entry name" value="FN3"/>
    <property type="match status" value="5"/>
</dbReference>
<dbReference type="FunFam" id="2.120.10.30:FF:000241">
    <property type="entry name" value="Low-density lipoprotein receptor-related protein 6"/>
    <property type="match status" value="1"/>
</dbReference>
<dbReference type="InterPro" id="IPR023415">
    <property type="entry name" value="LDLR_class-A_CS"/>
</dbReference>
<dbReference type="GO" id="GO:0032585">
    <property type="term" value="C:multivesicular body membrane"/>
    <property type="evidence" value="ECO:0007669"/>
    <property type="project" value="UniProtKB-SubCell"/>
</dbReference>
<dbReference type="InterPro" id="IPR013783">
    <property type="entry name" value="Ig-like_fold"/>
</dbReference>
<dbReference type="GO" id="GO:0005886">
    <property type="term" value="C:plasma membrane"/>
    <property type="evidence" value="ECO:0007669"/>
    <property type="project" value="UniProtKB-SubCell"/>
</dbReference>
<evidence type="ECO:0000256" key="30">
    <source>
        <dbReference type="SAM" id="SignalP"/>
    </source>
</evidence>
<feature type="domain" description="Fibronectin type-III" evidence="31">
    <location>
        <begin position="1904"/>
        <end position="2000"/>
    </location>
</feature>
<feature type="disulfide bond" evidence="26">
    <location>
        <begin position="1205"/>
        <end position="1223"/>
    </location>
</feature>
<feature type="disulfide bond" evidence="26">
    <location>
        <begin position="1400"/>
        <end position="1418"/>
    </location>
</feature>
<dbReference type="Gene3D" id="4.10.400.10">
    <property type="entry name" value="Low-density Lipoprotein Receptor"/>
    <property type="match status" value="9"/>
</dbReference>
<evidence type="ECO:0000256" key="10">
    <source>
        <dbReference type="ARBA" id="ARBA00022448"/>
    </source>
</evidence>
<comment type="similarity">
    <text evidence="8">Belongs to the VPS10-related sortilin family. SORL1 subfamily.</text>
</comment>
<evidence type="ECO:0000259" key="31">
    <source>
        <dbReference type="PROSITE" id="PS50853"/>
    </source>
</evidence>
<dbReference type="SUPFAM" id="SSF110296">
    <property type="entry name" value="Oligoxyloglucan reducing end-specific cellobiohydrolase"/>
    <property type="match status" value="1"/>
</dbReference>
<name>A0A553PGZ2_TIGCA</name>